<gene>
    <name evidence="12" type="ORF">BINO364_LOCUS5451</name>
</gene>
<evidence type="ECO:0000313" key="13">
    <source>
        <dbReference type="Proteomes" id="UP000838878"/>
    </source>
</evidence>
<evidence type="ECO:0000256" key="9">
    <source>
        <dbReference type="ARBA" id="ARBA00045224"/>
    </source>
</evidence>
<dbReference type="Pfam" id="PF03148">
    <property type="entry name" value="Tektin"/>
    <property type="match status" value="1"/>
</dbReference>
<dbReference type="PANTHER" id="PTHR19960">
    <property type="entry name" value="TEKTIN"/>
    <property type="match status" value="1"/>
</dbReference>
<dbReference type="GO" id="GO:0005634">
    <property type="term" value="C:nucleus"/>
    <property type="evidence" value="ECO:0007669"/>
    <property type="project" value="TreeGrafter"/>
</dbReference>
<comment type="function">
    <text evidence="9">Microtubule inner protein (MIP) part of the dynein-decorated doublet microtubules (DMTs) in cilia and flagellar axoneme. Forms filamentous polymers in the walls of ciliary and flagellar microtubules.</text>
</comment>
<dbReference type="PANTHER" id="PTHR19960:SF25">
    <property type="entry name" value="TEKTIN-1"/>
    <property type="match status" value="1"/>
</dbReference>
<evidence type="ECO:0000256" key="4">
    <source>
        <dbReference type="ARBA" id="ARBA00022846"/>
    </source>
</evidence>
<accession>A0A8J9V2Y9</accession>
<dbReference type="GO" id="GO:0060271">
    <property type="term" value="P:cilium assembly"/>
    <property type="evidence" value="ECO:0007669"/>
    <property type="project" value="UniProtKB-UniRule"/>
</dbReference>
<keyword evidence="6 10" id="KW-0969">Cilium</keyword>
<comment type="similarity">
    <text evidence="2 10">Belongs to the tektin family.</text>
</comment>
<evidence type="ECO:0000256" key="3">
    <source>
        <dbReference type="ARBA" id="ARBA00022490"/>
    </source>
</evidence>
<evidence type="ECO:0000313" key="12">
    <source>
        <dbReference type="EMBL" id="CAH0719060.1"/>
    </source>
</evidence>
<keyword evidence="8 10" id="KW-0966">Cell projection</keyword>
<dbReference type="EMBL" id="OV170233">
    <property type="protein sequence ID" value="CAH0719060.1"/>
    <property type="molecule type" value="Genomic_DNA"/>
</dbReference>
<evidence type="ECO:0000256" key="11">
    <source>
        <dbReference type="SAM" id="Coils"/>
    </source>
</evidence>
<comment type="subcellular location">
    <subcellularLocation>
        <location evidence="10">Cytoplasm</location>
        <location evidence="10">Cytoskeleton</location>
        <location evidence="10">Cilium axoneme</location>
    </subcellularLocation>
    <subcellularLocation>
        <location evidence="1">Cytoplasm</location>
        <location evidence="1">Cytoskeleton</location>
        <location evidence="1">Flagellum axoneme</location>
    </subcellularLocation>
</comment>
<keyword evidence="5 11" id="KW-0175">Coiled coil</keyword>
<feature type="coiled-coil region" evidence="11">
    <location>
        <begin position="131"/>
        <end position="165"/>
    </location>
</feature>
<evidence type="ECO:0000256" key="2">
    <source>
        <dbReference type="ARBA" id="ARBA00007209"/>
    </source>
</evidence>
<protein>
    <recommendedName>
        <fullName evidence="10">Tektin</fullName>
    </recommendedName>
</protein>
<dbReference type="GO" id="GO:0005930">
    <property type="term" value="C:axoneme"/>
    <property type="evidence" value="ECO:0007669"/>
    <property type="project" value="UniProtKB-SubCell"/>
</dbReference>
<dbReference type="InterPro" id="IPR048256">
    <property type="entry name" value="Tektin-like"/>
</dbReference>
<keyword evidence="7" id="KW-0206">Cytoskeleton</keyword>
<proteinExistence type="inferred from homology"/>
<keyword evidence="3" id="KW-0963">Cytoplasm</keyword>
<reference evidence="12" key="1">
    <citation type="submission" date="2021-12" db="EMBL/GenBank/DDBJ databases">
        <authorList>
            <person name="Martin H S."/>
        </authorList>
    </citation>
    <scope>NUCLEOTIDE SEQUENCE</scope>
</reference>
<feature type="non-terminal residue" evidence="12">
    <location>
        <position position="418"/>
    </location>
</feature>
<feature type="coiled-coil region" evidence="11">
    <location>
        <begin position="261"/>
        <end position="288"/>
    </location>
</feature>
<evidence type="ECO:0000256" key="1">
    <source>
        <dbReference type="ARBA" id="ARBA00004611"/>
    </source>
</evidence>
<dbReference type="Proteomes" id="UP000838878">
    <property type="component" value="Chromosome 13"/>
</dbReference>
<dbReference type="GO" id="GO:0015630">
    <property type="term" value="C:microtubule cytoskeleton"/>
    <property type="evidence" value="ECO:0007669"/>
    <property type="project" value="UniProtKB-UniRule"/>
</dbReference>
<evidence type="ECO:0000256" key="7">
    <source>
        <dbReference type="ARBA" id="ARBA00023212"/>
    </source>
</evidence>
<evidence type="ECO:0000256" key="10">
    <source>
        <dbReference type="RuleBase" id="RU367040"/>
    </source>
</evidence>
<dbReference type="InterPro" id="IPR000435">
    <property type="entry name" value="Tektins"/>
</dbReference>
<feature type="coiled-coil region" evidence="11">
    <location>
        <begin position="316"/>
        <end position="350"/>
    </location>
</feature>
<dbReference type="GO" id="GO:0060294">
    <property type="term" value="P:cilium movement involved in cell motility"/>
    <property type="evidence" value="ECO:0007669"/>
    <property type="project" value="UniProtKB-UniRule"/>
</dbReference>
<dbReference type="OrthoDB" id="440745at2759"/>
<dbReference type="AlphaFoldDB" id="A0A8J9V2Y9"/>
<organism evidence="12 13">
    <name type="scientific">Brenthis ino</name>
    <name type="common">lesser marbled fritillary</name>
    <dbReference type="NCBI Taxonomy" id="405034"/>
    <lineage>
        <taxon>Eukaryota</taxon>
        <taxon>Metazoa</taxon>
        <taxon>Ecdysozoa</taxon>
        <taxon>Arthropoda</taxon>
        <taxon>Hexapoda</taxon>
        <taxon>Insecta</taxon>
        <taxon>Pterygota</taxon>
        <taxon>Neoptera</taxon>
        <taxon>Endopterygota</taxon>
        <taxon>Lepidoptera</taxon>
        <taxon>Glossata</taxon>
        <taxon>Ditrysia</taxon>
        <taxon>Papilionoidea</taxon>
        <taxon>Nymphalidae</taxon>
        <taxon>Heliconiinae</taxon>
        <taxon>Argynnini</taxon>
        <taxon>Brenthis</taxon>
    </lineage>
</organism>
<evidence type="ECO:0000256" key="5">
    <source>
        <dbReference type="ARBA" id="ARBA00023054"/>
    </source>
</evidence>
<keyword evidence="13" id="KW-1185">Reference proteome</keyword>
<evidence type="ECO:0000256" key="8">
    <source>
        <dbReference type="ARBA" id="ARBA00023273"/>
    </source>
</evidence>
<keyword evidence="4 10" id="KW-0282">Flagellum</keyword>
<name>A0A8J9V2Y9_9NEOP</name>
<evidence type="ECO:0000256" key="6">
    <source>
        <dbReference type="ARBA" id="ARBA00023069"/>
    </source>
</evidence>
<sequence>MFCEDACLGTNCGVEKIRALSDSLNADVVEQLNESQGLVQITGFLKESNEYQYKKCLQDRISDVASWRWVLEDLSKRLADSINALKYEHNALRVVVQRVQGEIDNHSREGTRPGAICPLTDAVENYITEELKFLKEQKKNFERLILELEKQTKRIEKIKNRVEADVTQKSQALHIDETCVNKNYQDAVVEELKKKRGFPVACWIRRCAALKRAGLKALCNAITTRQQIRGARVQLSISAQAYAARVDAALRRRLHTNRIKIQDLKWQREEAVRDFTCLEEELAMAEKTLIETLDQERIAEARFGDRTHRPSQELIKDDVNRKLRDEQSQLRKIQKQLRNNIKRIITLQNNLSEAITQIDCYAEDLAQVISLDEDRIRNRQGEVSKQDSTTDAQVEPHIKNELTVIREEDEDDDYPIDY</sequence>